<evidence type="ECO:0000256" key="2">
    <source>
        <dbReference type="ARBA" id="ARBA00022801"/>
    </source>
</evidence>
<evidence type="ECO:0000256" key="1">
    <source>
        <dbReference type="ARBA" id="ARBA00022723"/>
    </source>
</evidence>
<dbReference type="SUPFAM" id="SSF51338">
    <property type="entry name" value="Composite domain of metallo-dependent hydrolases"/>
    <property type="match status" value="1"/>
</dbReference>
<dbReference type="SUPFAM" id="SSF51556">
    <property type="entry name" value="Metallo-dependent hydrolases"/>
    <property type="match status" value="1"/>
</dbReference>
<keyword evidence="2" id="KW-0378">Hydrolase</keyword>
<dbReference type="AlphaFoldDB" id="A0A933GL73"/>
<dbReference type="Gene3D" id="3.20.20.140">
    <property type="entry name" value="Metal-dependent hydrolases"/>
    <property type="match status" value="1"/>
</dbReference>
<evidence type="ECO:0000313" key="4">
    <source>
        <dbReference type="EMBL" id="MBI4595466.1"/>
    </source>
</evidence>
<name>A0A933GL73_UNCTE</name>
<protein>
    <submittedName>
        <fullName evidence="4">Amidohydrolase family protein</fullName>
    </submittedName>
</protein>
<accession>A0A933GL73</accession>
<dbReference type="EMBL" id="JACQWF010000166">
    <property type="protein sequence ID" value="MBI4595466.1"/>
    <property type="molecule type" value="Genomic_DNA"/>
</dbReference>
<dbReference type="PANTHER" id="PTHR32027">
    <property type="entry name" value="CYTOSINE DEAMINASE"/>
    <property type="match status" value="1"/>
</dbReference>
<gene>
    <name evidence="4" type="ORF">HY730_03705</name>
</gene>
<organism evidence="4 5">
    <name type="scientific">Tectimicrobiota bacterium</name>
    <dbReference type="NCBI Taxonomy" id="2528274"/>
    <lineage>
        <taxon>Bacteria</taxon>
        <taxon>Pseudomonadati</taxon>
        <taxon>Nitrospinota/Tectimicrobiota group</taxon>
        <taxon>Candidatus Tectimicrobiota</taxon>
    </lineage>
</organism>
<dbReference type="PANTHER" id="PTHR32027:SF0">
    <property type="entry name" value="CYTOSINE DEAMINASE"/>
    <property type="match status" value="1"/>
</dbReference>
<dbReference type="CDD" id="cd01293">
    <property type="entry name" value="Bact_CD"/>
    <property type="match status" value="1"/>
</dbReference>
<dbReference type="Proteomes" id="UP000772181">
    <property type="component" value="Unassembled WGS sequence"/>
</dbReference>
<proteinExistence type="predicted"/>
<dbReference type="InterPro" id="IPR013108">
    <property type="entry name" value="Amidohydro_3"/>
</dbReference>
<comment type="caution">
    <text evidence="4">The sequence shown here is derived from an EMBL/GenBank/DDBJ whole genome shotgun (WGS) entry which is preliminary data.</text>
</comment>
<dbReference type="GO" id="GO:0046872">
    <property type="term" value="F:metal ion binding"/>
    <property type="evidence" value="ECO:0007669"/>
    <property type="project" value="UniProtKB-KW"/>
</dbReference>
<dbReference type="GO" id="GO:0019239">
    <property type="term" value="F:deaminase activity"/>
    <property type="evidence" value="ECO:0007669"/>
    <property type="project" value="UniProtKB-ARBA"/>
</dbReference>
<dbReference type="FunFam" id="3.20.20.140:FF:000019">
    <property type="entry name" value="Cytosine deaminase"/>
    <property type="match status" value="1"/>
</dbReference>
<dbReference type="Gene3D" id="2.30.40.10">
    <property type="entry name" value="Urease, subunit C, domain 1"/>
    <property type="match status" value="1"/>
</dbReference>
<sequence>MDLVIRKARLQGQEGTWDVGIQGDRIVAVAEHIQERGAEEIDAGGRLIAPTYVNGHVHLDKCNLGDIMRPNRTYSFQECLEITWEHKRTYTIDDIVERASKAIREGILNGATVFRVFADVDSVGGLRSLEGILALKEKWKGIVHIEVVDFPQEAILRDPGTKDLMEEGMRMGADVVGGLPWHEHLDEDVCAHIDFCFELAKKHDKDIHMLVDDTSNPNSRSLEYLAVKTLREGYQGRVSASHCEALASYDEVHAHKVMDLVKNASVSICCNPHISLVLIGRLDQEPIRRGITRVRQLWTKGVNLFSSQDDVNDPYYPFGRNDQQEVAAYLCHTAQMTFPKEIVAVFDFVTVNAARALRLENYGLTPGCRADLNVLAAPTIQHVLRLQQPPLWVIRGGRVLAQNTLTRELRNGS</sequence>
<dbReference type="InterPro" id="IPR052349">
    <property type="entry name" value="Metallo-hydrolase_Enzymes"/>
</dbReference>
<evidence type="ECO:0000313" key="5">
    <source>
        <dbReference type="Proteomes" id="UP000772181"/>
    </source>
</evidence>
<keyword evidence="1" id="KW-0479">Metal-binding</keyword>
<dbReference type="GO" id="GO:0016814">
    <property type="term" value="F:hydrolase activity, acting on carbon-nitrogen (but not peptide) bonds, in cyclic amidines"/>
    <property type="evidence" value="ECO:0007669"/>
    <property type="project" value="UniProtKB-ARBA"/>
</dbReference>
<reference evidence="4" key="1">
    <citation type="submission" date="2020-07" db="EMBL/GenBank/DDBJ databases">
        <title>Huge and variable diversity of episymbiotic CPR bacteria and DPANN archaea in groundwater ecosystems.</title>
        <authorList>
            <person name="He C.Y."/>
            <person name="Keren R."/>
            <person name="Whittaker M."/>
            <person name="Farag I.F."/>
            <person name="Doudna J."/>
            <person name="Cate J.H.D."/>
            <person name="Banfield J.F."/>
        </authorList>
    </citation>
    <scope>NUCLEOTIDE SEQUENCE</scope>
    <source>
        <strain evidence="4">NC_groundwater_1482_Ag_S-0.65um_47_24</strain>
    </source>
</reference>
<evidence type="ECO:0000259" key="3">
    <source>
        <dbReference type="Pfam" id="PF07969"/>
    </source>
</evidence>
<dbReference type="InterPro" id="IPR032466">
    <property type="entry name" value="Metal_Hydrolase"/>
</dbReference>
<feature type="domain" description="Amidohydrolase 3" evidence="3">
    <location>
        <begin position="109"/>
        <end position="400"/>
    </location>
</feature>
<dbReference type="Pfam" id="PF07969">
    <property type="entry name" value="Amidohydro_3"/>
    <property type="match status" value="1"/>
</dbReference>
<dbReference type="InterPro" id="IPR011059">
    <property type="entry name" value="Metal-dep_hydrolase_composite"/>
</dbReference>